<feature type="transmembrane region" description="Helical" evidence="2">
    <location>
        <begin position="201"/>
        <end position="225"/>
    </location>
</feature>
<accession>A0A368VT42</accession>
<sequence length="226" mass="23360">MNRVKAGAGTRVPAMELHARAGRAMVLAASDRAELAPESLPVSEALAEALHEWAHVADRVAHREAIDHDSSLVRTISRRGRQLAGLLAGEIGAEVDYVDPSSGQVHRMAPRRPARPATREPAGAPRAVPAGGAMAGEDASGPTPWATGSTVSVIIAAIVVVALVIVSSGLAEVSVLLAVIVNVAMAAGFAPSIWLGRHVPVWRWVALGTAGGIFLSWGALLLNLLG</sequence>
<keyword evidence="2" id="KW-0472">Membrane</keyword>
<dbReference type="Pfam" id="PF10801">
    <property type="entry name" value="DUF2537"/>
    <property type="match status" value="1"/>
</dbReference>
<feature type="transmembrane region" description="Helical" evidence="2">
    <location>
        <begin position="145"/>
        <end position="166"/>
    </location>
</feature>
<evidence type="ECO:0000313" key="4">
    <source>
        <dbReference type="Proteomes" id="UP000253495"/>
    </source>
</evidence>
<dbReference type="Proteomes" id="UP000253495">
    <property type="component" value="Unassembled WGS sequence"/>
</dbReference>
<keyword evidence="2" id="KW-0812">Transmembrane</keyword>
<feature type="region of interest" description="Disordered" evidence="1">
    <location>
        <begin position="102"/>
        <end position="142"/>
    </location>
</feature>
<evidence type="ECO:0000313" key="3">
    <source>
        <dbReference type="EMBL" id="RCW43627.1"/>
    </source>
</evidence>
<protein>
    <submittedName>
        <fullName evidence="3">MMPL family protein</fullName>
    </submittedName>
</protein>
<dbReference type="InterPro" id="IPR024244">
    <property type="entry name" value="DUF2537"/>
</dbReference>
<name>A0A368VT42_9ACTN</name>
<dbReference type="AlphaFoldDB" id="A0A368VT42"/>
<reference evidence="3 4" key="1">
    <citation type="submission" date="2018-07" db="EMBL/GenBank/DDBJ databases">
        <title>Genomic Encyclopedia of Type Strains, Phase III (KMG-III): the genomes of soil and plant-associated and newly described type strains.</title>
        <authorList>
            <person name="Whitman W."/>
        </authorList>
    </citation>
    <scope>NUCLEOTIDE SEQUENCE [LARGE SCALE GENOMIC DNA]</scope>
    <source>
        <strain evidence="3 4">CECT 8575</strain>
    </source>
</reference>
<feature type="transmembrane region" description="Helical" evidence="2">
    <location>
        <begin position="173"/>
        <end position="195"/>
    </location>
</feature>
<proteinExistence type="predicted"/>
<feature type="compositionally biased region" description="Low complexity" evidence="1">
    <location>
        <begin position="115"/>
        <end position="136"/>
    </location>
</feature>
<dbReference type="EMBL" id="QPJC01000006">
    <property type="protein sequence ID" value="RCW43627.1"/>
    <property type="molecule type" value="Genomic_DNA"/>
</dbReference>
<gene>
    <name evidence="3" type="ORF">DFQ14_106105</name>
</gene>
<keyword evidence="2" id="KW-1133">Transmembrane helix</keyword>
<organism evidence="3 4">
    <name type="scientific">Halopolyspora algeriensis</name>
    <dbReference type="NCBI Taxonomy" id="1500506"/>
    <lineage>
        <taxon>Bacteria</taxon>
        <taxon>Bacillati</taxon>
        <taxon>Actinomycetota</taxon>
        <taxon>Actinomycetes</taxon>
        <taxon>Actinomycetes incertae sedis</taxon>
        <taxon>Halopolyspora</taxon>
    </lineage>
</organism>
<dbReference type="RefSeq" id="WP_246195802.1">
    <property type="nucleotide sequence ID" value="NZ_QPJC01000006.1"/>
</dbReference>
<evidence type="ECO:0000256" key="2">
    <source>
        <dbReference type="SAM" id="Phobius"/>
    </source>
</evidence>
<keyword evidence="4" id="KW-1185">Reference proteome</keyword>
<evidence type="ECO:0000256" key="1">
    <source>
        <dbReference type="SAM" id="MobiDB-lite"/>
    </source>
</evidence>
<comment type="caution">
    <text evidence="3">The sequence shown here is derived from an EMBL/GenBank/DDBJ whole genome shotgun (WGS) entry which is preliminary data.</text>
</comment>